<dbReference type="PROSITE" id="PS50113">
    <property type="entry name" value="PAC"/>
    <property type="match status" value="1"/>
</dbReference>
<dbReference type="EC" id="2.7.13.3" evidence="2"/>
<dbReference type="Pfam" id="PF02518">
    <property type="entry name" value="HATPase_c"/>
    <property type="match status" value="1"/>
</dbReference>
<comment type="catalytic activity">
    <reaction evidence="1">
        <text>ATP + protein L-histidine = ADP + protein N-phospho-L-histidine.</text>
        <dbReference type="EC" id="2.7.13.3"/>
    </reaction>
</comment>
<name>A0ABN6RY68_9BACT</name>
<dbReference type="PANTHER" id="PTHR43065">
    <property type="entry name" value="SENSOR HISTIDINE KINASE"/>
    <property type="match status" value="1"/>
</dbReference>
<dbReference type="EMBL" id="AP026708">
    <property type="protein sequence ID" value="BDQ34831.1"/>
    <property type="molecule type" value="Genomic_DNA"/>
</dbReference>
<evidence type="ECO:0000256" key="3">
    <source>
        <dbReference type="ARBA" id="ARBA00022553"/>
    </source>
</evidence>
<feature type="domain" description="Histidine kinase" evidence="9">
    <location>
        <begin position="298"/>
        <end position="505"/>
    </location>
</feature>
<dbReference type="PRINTS" id="PR00344">
    <property type="entry name" value="BCTRLSENSOR"/>
</dbReference>
<keyword evidence="6 12" id="KW-0418">Kinase</keyword>
<gene>
    <name evidence="12" type="ORF">JCM14722_23730</name>
</gene>
<reference evidence="12" key="1">
    <citation type="submission" date="2022-08" db="EMBL/GenBank/DDBJ databases">
        <title>Genome Sequence of the sulphate-reducing bacterium, Pseudodesulfovibrio portus JCM14722.</title>
        <authorList>
            <person name="Kondo R."/>
            <person name="Kataoka T."/>
        </authorList>
    </citation>
    <scope>NUCLEOTIDE SEQUENCE</scope>
    <source>
        <strain evidence="12">JCM 14722</strain>
    </source>
</reference>
<proteinExistence type="predicted"/>
<protein>
    <recommendedName>
        <fullName evidence="2">histidine kinase</fullName>
        <ecNumber evidence="2">2.7.13.3</ecNumber>
    </recommendedName>
</protein>
<dbReference type="SMART" id="SM00387">
    <property type="entry name" value="HATPase_c"/>
    <property type="match status" value="1"/>
</dbReference>
<keyword evidence="5" id="KW-0547">Nucleotide-binding</keyword>
<dbReference type="PROSITE" id="PS50109">
    <property type="entry name" value="HIS_KIN"/>
    <property type="match status" value="1"/>
</dbReference>
<feature type="domain" description="PAC" evidence="11">
    <location>
        <begin position="231"/>
        <end position="285"/>
    </location>
</feature>
<dbReference type="InterPro" id="IPR000700">
    <property type="entry name" value="PAS-assoc_C"/>
</dbReference>
<dbReference type="PANTHER" id="PTHR43065:SF10">
    <property type="entry name" value="PEROXIDE STRESS-ACTIVATED HISTIDINE KINASE MAK3"/>
    <property type="match status" value="1"/>
</dbReference>
<dbReference type="Proteomes" id="UP001061361">
    <property type="component" value="Chromosome"/>
</dbReference>
<evidence type="ECO:0000259" key="11">
    <source>
        <dbReference type="PROSITE" id="PS50113"/>
    </source>
</evidence>
<dbReference type="InterPro" id="IPR036890">
    <property type="entry name" value="HATPase_C_sf"/>
</dbReference>
<dbReference type="Pfam" id="PF13426">
    <property type="entry name" value="PAS_9"/>
    <property type="match status" value="1"/>
</dbReference>
<dbReference type="SMART" id="SM00388">
    <property type="entry name" value="HisKA"/>
    <property type="match status" value="1"/>
</dbReference>
<dbReference type="GO" id="GO:0016301">
    <property type="term" value="F:kinase activity"/>
    <property type="evidence" value="ECO:0007669"/>
    <property type="project" value="UniProtKB-KW"/>
</dbReference>
<evidence type="ECO:0000256" key="8">
    <source>
        <dbReference type="ARBA" id="ARBA00023012"/>
    </source>
</evidence>
<dbReference type="PROSITE" id="PS50112">
    <property type="entry name" value="PAS"/>
    <property type="match status" value="1"/>
</dbReference>
<dbReference type="InterPro" id="IPR036097">
    <property type="entry name" value="HisK_dim/P_sf"/>
</dbReference>
<keyword evidence="7" id="KW-0067">ATP-binding</keyword>
<dbReference type="InterPro" id="IPR003661">
    <property type="entry name" value="HisK_dim/P_dom"/>
</dbReference>
<accession>A0ABN6RY68</accession>
<evidence type="ECO:0000259" key="10">
    <source>
        <dbReference type="PROSITE" id="PS50112"/>
    </source>
</evidence>
<dbReference type="SUPFAM" id="SSF47384">
    <property type="entry name" value="Homodimeric domain of signal transducing histidine kinase"/>
    <property type="match status" value="1"/>
</dbReference>
<sequence length="518" mass="57656">MASSNPTPETRMNDFTYENMGICYFNGELGPFNVGVVGTGPALKVLINITYNEAFREFLPGMVLTAISNATPEDVSGKYDTSCPVYPTHEEMLAAHPEINLVVEITGNRAICAALRRTLPESVALLDHREVIFLCGLHDMAVVKGNYMNHMDNQRTLIQSIIDEIREDIFLLDKSGTVVDLNRTVWQRANRSRKELLGKPCWHAARLMDGSSFCQSLDPSCPFYKTLQSGRKEESLVTRINASGLLQYYRLYAYPIFDMRGNMTHIMVMHRDITERTHREKYQQHRDKFTIIGEMSTYLAHEIRNPLSAVGGFANSLLRSPSLGEKEKEKAQIIVDETRRLDRLLTDMLDFARPARVPGGTVDILAVCTDVVELMDIGYGGRGYRMDIRAETPIPAVLGDPDAFKQCLVNLIRNSFEAMPDGGTVTLDLSLVEDEVVLKVTDQGVGMTEQEQDKAFSPFYTTKDGGSGLGLAMIKKLIEEYDGTVELASRPGEGTTVSLHLQPVLDIDEQQPQAGCGA</sequence>
<dbReference type="Gene3D" id="1.10.287.130">
    <property type="match status" value="1"/>
</dbReference>
<evidence type="ECO:0000256" key="4">
    <source>
        <dbReference type="ARBA" id="ARBA00022679"/>
    </source>
</evidence>
<evidence type="ECO:0000313" key="13">
    <source>
        <dbReference type="Proteomes" id="UP001061361"/>
    </source>
</evidence>
<dbReference type="InterPro" id="IPR003594">
    <property type="entry name" value="HATPase_dom"/>
</dbReference>
<dbReference type="InterPro" id="IPR005467">
    <property type="entry name" value="His_kinase_dom"/>
</dbReference>
<keyword evidence="4" id="KW-0808">Transferase</keyword>
<dbReference type="Gene3D" id="3.30.565.10">
    <property type="entry name" value="Histidine kinase-like ATPase, C-terminal domain"/>
    <property type="match status" value="1"/>
</dbReference>
<dbReference type="SUPFAM" id="SSF55785">
    <property type="entry name" value="PYP-like sensor domain (PAS domain)"/>
    <property type="match status" value="1"/>
</dbReference>
<feature type="domain" description="PAS" evidence="10">
    <location>
        <begin position="154"/>
        <end position="199"/>
    </location>
</feature>
<evidence type="ECO:0000313" key="12">
    <source>
        <dbReference type="EMBL" id="BDQ34831.1"/>
    </source>
</evidence>
<dbReference type="SUPFAM" id="SSF55874">
    <property type="entry name" value="ATPase domain of HSP90 chaperone/DNA topoisomerase II/histidine kinase"/>
    <property type="match status" value="1"/>
</dbReference>
<evidence type="ECO:0000259" key="9">
    <source>
        <dbReference type="PROSITE" id="PS50109"/>
    </source>
</evidence>
<organism evidence="12 13">
    <name type="scientific">Pseudodesulfovibrio portus</name>
    <dbReference type="NCBI Taxonomy" id="231439"/>
    <lineage>
        <taxon>Bacteria</taxon>
        <taxon>Pseudomonadati</taxon>
        <taxon>Thermodesulfobacteriota</taxon>
        <taxon>Desulfovibrionia</taxon>
        <taxon>Desulfovibrionales</taxon>
        <taxon>Desulfovibrionaceae</taxon>
    </lineage>
</organism>
<dbReference type="InterPro" id="IPR035965">
    <property type="entry name" value="PAS-like_dom_sf"/>
</dbReference>
<evidence type="ECO:0000256" key="5">
    <source>
        <dbReference type="ARBA" id="ARBA00022741"/>
    </source>
</evidence>
<evidence type="ECO:0000256" key="7">
    <source>
        <dbReference type="ARBA" id="ARBA00022840"/>
    </source>
</evidence>
<keyword evidence="3" id="KW-0597">Phosphoprotein</keyword>
<evidence type="ECO:0000256" key="2">
    <source>
        <dbReference type="ARBA" id="ARBA00012438"/>
    </source>
</evidence>
<dbReference type="InterPro" id="IPR000014">
    <property type="entry name" value="PAS"/>
</dbReference>
<dbReference type="Gene3D" id="3.30.450.20">
    <property type="entry name" value="PAS domain"/>
    <property type="match status" value="1"/>
</dbReference>
<evidence type="ECO:0000256" key="6">
    <source>
        <dbReference type="ARBA" id="ARBA00022777"/>
    </source>
</evidence>
<evidence type="ECO:0000256" key="1">
    <source>
        <dbReference type="ARBA" id="ARBA00000085"/>
    </source>
</evidence>
<keyword evidence="13" id="KW-1185">Reference proteome</keyword>
<dbReference type="Pfam" id="PF00512">
    <property type="entry name" value="HisKA"/>
    <property type="match status" value="1"/>
</dbReference>
<dbReference type="CDD" id="cd00082">
    <property type="entry name" value="HisKA"/>
    <property type="match status" value="1"/>
</dbReference>
<dbReference type="InterPro" id="IPR004358">
    <property type="entry name" value="Sig_transdc_His_kin-like_C"/>
</dbReference>
<keyword evidence="8" id="KW-0902">Two-component regulatory system</keyword>